<dbReference type="AlphaFoldDB" id="A0A0F9HGG2"/>
<protein>
    <submittedName>
        <fullName evidence="1">Uncharacterized protein</fullName>
    </submittedName>
</protein>
<dbReference type="EMBL" id="LAZR01015196">
    <property type="protein sequence ID" value="KKM14237.1"/>
    <property type="molecule type" value="Genomic_DNA"/>
</dbReference>
<evidence type="ECO:0000313" key="1">
    <source>
        <dbReference type="EMBL" id="KKM14237.1"/>
    </source>
</evidence>
<accession>A0A0F9HGG2</accession>
<comment type="caution">
    <text evidence="1">The sequence shown here is derived from an EMBL/GenBank/DDBJ whole genome shotgun (WGS) entry which is preliminary data.</text>
</comment>
<name>A0A0F9HGG2_9ZZZZ</name>
<gene>
    <name evidence="1" type="ORF">LCGC14_1708150</name>
</gene>
<organism evidence="1">
    <name type="scientific">marine sediment metagenome</name>
    <dbReference type="NCBI Taxonomy" id="412755"/>
    <lineage>
        <taxon>unclassified sequences</taxon>
        <taxon>metagenomes</taxon>
        <taxon>ecological metagenomes</taxon>
    </lineage>
</organism>
<proteinExistence type="predicted"/>
<reference evidence="1" key="1">
    <citation type="journal article" date="2015" name="Nature">
        <title>Complex archaea that bridge the gap between prokaryotes and eukaryotes.</title>
        <authorList>
            <person name="Spang A."/>
            <person name="Saw J.H."/>
            <person name="Jorgensen S.L."/>
            <person name="Zaremba-Niedzwiedzka K."/>
            <person name="Martijn J."/>
            <person name="Lind A.E."/>
            <person name="van Eijk R."/>
            <person name="Schleper C."/>
            <person name="Guy L."/>
            <person name="Ettema T.J."/>
        </authorList>
    </citation>
    <scope>NUCLEOTIDE SEQUENCE</scope>
</reference>
<feature type="non-terminal residue" evidence="1">
    <location>
        <position position="1"/>
    </location>
</feature>
<sequence length="315" mass="32581">YMSIITGSLYGGFTFYEPTSSGNSYANLSAAAVIGSAYLDDFFANRLTYNKAYQNSAIPTFGSYRENAIAWNTTTNGGGTTGWLCSGRGTMDANPPSITVSTNSTTTVTITAATNFDFVDGDVSVANNTITENGHPFSTGDIVILSTTGVLPGGLSVSALKTYYVIDDTANTIKLATSAALAAVPTAIDITSAAGGGTHAATSTVLPGQYIDLSGGDVNKEIATGWTAIANDATPSVLNLEKVVSGGTTTITDFDDGVSGQELKLYAAHSLTITDGTNIFLSGSANWAMTATDMLHLIQRTDGKWYEIGRGDNGA</sequence>